<evidence type="ECO:0000313" key="1">
    <source>
        <dbReference type="EMBL" id="KAL0485482.1"/>
    </source>
</evidence>
<sequence length="524" mass="61161">SIVRTRRTLSTFISTSYKFTNIKRSYTTLSAERKELLFQLQKSVNIEQIKDSYSRLQPSQIVYIEALTALMKFKPRSDEEEQQRDAYFLKVYQDSIDHGYKYLDIPMYRELLWFVGKRIRDNNFSKMPASVSLRQIFEPRKNIFFVPKVQKKKSQSRIAENMERNWGVMRCTVNQPLKSTTQATTPMPSILESYSPRQIDTISRILKQPIHENKDLMKPLIDVYENALHAYGIINVLDNGIYQTCLASCLLNDQFNAASEMKRMSLEAIDEINPKSDVSQDDFNSFKSKQVQKIVNQSLRLISKKMDVINGLLFVVNLDSAEDRFDPESTNEHLKEFEVDIPIHSVSVKRQRALISKSNHITEINQKHLLKVRSQLLYRFLQCSLELFDLILFSKSKASVRVKSKKYIEKIKCTSDKIRKVIKLIDEPDYKLLDDAIKHLVMPILSKLLVRKPNSPKAPNAFSLVQQIFYDMLLGEFKTEMPEMEVEPQLLEGEGLEDDLLDEIEQEQPKKKEIDYVSLEMLWE</sequence>
<dbReference type="AlphaFoldDB" id="A0AAW2Z9X4"/>
<gene>
    <name evidence="1" type="ORF">AKO1_003075</name>
</gene>
<accession>A0AAW2Z9X4</accession>
<reference evidence="1 2" key="1">
    <citation type="submission" date="2024-03" db="EMBL/GenBank/DDBJ databases">
        <title>The Acrasis kona genome and developmental transcriptomes reveal deep origins of eukaryotic multicellular pathways.</title>
        <authorList>
            <person name="Sheikh S."/>
            <person name="Fu C.-J."/>
            <person name="Brown M.W."/>
            <person name="Baldauf S.L."/>
        </authorList>
    </citation>
    <scope>NUCLEOTIDE SEQUENCE [LARGE SCALE GENOMIC DNA]</scope>
    <source>
        <strain evidence="1 2">ATCC MYA-3509</strain>
    </source>
</reference>
<name>A0AAW2Z9X4_9EUKA</name>
<comment type="caution">
    <text evidence="1">The sequence shown here is derived from an EMBL/GenBank/DDBJ whole genome shotgun (WGS) entry which is preliminary data.</text>
</comment>
<proteinExistence type="predicted"/>
<dbReference type="EMBL" id="JAOPGA020001141">
    <property type="protein sequence ID" value="KAL0485482.1"/>
    <property type="molecule type" value="Genomic_DNA"/>
</dbReference>
<dbReference type="Proteomes" id="UP001431209">
    <property type="component" value="Unassembled WGS sequence"/>
</dbReference>
<protein>
    <submittedName>
        <fullName evidence="1">ScpB</fullName>
    </submittedName>
</protein>
<organism evidence="1 2">
    <name type="scientific">Acrasis kona</name>
    <dbReference type="NCBI Taxonomy" id="1008807"/>
    <lineage>
        <taxon>Eukaryota</taxon>
        <taxon>Discoba</taxon>
        <taxon>Heterolobosea</taxon>
        <taxon>Tetramitia</taxon>
        <taxon>Eutetramitia</taxon>
        <taxon>Acrasidae</taxon>
        <taxon>Acrasis</taxon>
    </lineage>
</organism>
<keyword evidence="2" id="KW-1185">Reference proteome</keyword>
<evidence type="ECO:0000313" key="2">
    <source>
        <dbReference type="Proteomes" id="UP001431209"/>
    </source>
</evidence>
<feature type="non-terminal residue" evidence="1">
    <location>
        <position position="1"/>
    </location>
</feature>